<dbReference type="InterPro" id="IPR002885">
    <property type="entry name" value="PPR_rpt"/>
</dbReference>
<name>A0A6A1V5K4_9ROSI</name>
<accession>A0A6A1V5K4</accession>
<evidence type="ECO:0000256" key="1">
    <source>
        <dbReference type="ARBA" id="ARBA00022737"/>
    </source>
</evidence>
<proteinExistence type="predicted"/>
<dbReference type="PANTHER" id="PTHR47926:SF533">
    <property type="entry name" value="DYW DOMAIN-CONTAINING PROTEIN"/>
    <property type="match status" value="1"/>
</dbReference>
<evidence type="ECO:0000313" key="4">
    <source>
        <dbReference type="Proteomes" id="UP000516437"/>
    </source>
</evidence>
<dbReference type="AlphaFoldDB" id="A0A6A1V5K4"/>
<dbReference type="InterPro" id="IPR046960">
    <property type="entry name" value="PPR_At4g14850-like_plant"/>
</dbReference>
<dbReference type="Pfam" id="PF13041">
    <property type="entry name" value="PPR_2"/>
    <property type="match status" value="1"/>
</dbReference>
<dbReference type="Proteomes" id="UP000516437">
    <property type="component" value="Chromosome 7"/>
</dbReference>
<organism evidence="3 4">
    <name type="scientific">Morella rubra</name>
    <name type="common">Chinese bayberry</name>
    <dbReference type="NCBI Taxonomy" id="262757"/>
    <lineage>
        <taxon>Eukaryota</taxon>
        <taxon>Viridiplantae</taxon>
        <taxon>Streptophyta</taxon>
        <taxon>Embryophyta</taxon>
        <taxon>Tracheophyta</taxon>
        <taxon>Spermatophyta</taxon>
        <taxon>Magnoliopsida</taxon>
        <taxon>eudicotyledons</taxon>
        <taxon>Gunneridae</taxon>
        <taxon>Pentapetalae</taxon>
        <taxon>rosids</taxon>
        <taxon>fabids</taxon>
        <taxon>Fagales</taxon>
        <taxon>Myricaceae</taxon>
        <taxon>Morella</taxon>
    </lineage>
</organism>
<keyword evidence="1" id="KW-0677">Repeat</keyword>
<dbReference type="FunFam" id="1.25.40.10:FF:000344">
    <property type="entry name" value="Pentatricopeptide repeat-containing protein"/>
    <property type="match status" value="1"/>
</dbReference>
<gene>
    <name evidence="3" type="ORF">CJ030_MR7G003002</name>
</gene>
<sequence length="232" mass="25934">MTLYMPLFRSCTTLRTLTQLHGHLFVTGLLKDPLACTKLVESYAKMGALKSSRLVFEAFPIPDSFMWGVLIKCLVWNHFFDESISMYHKMLHHQVQVNRFIYPSILRACSGFGDLGIGGKVHGRIIKCGFDTDAIVETALLSMYGDMGCLHSVRKIFDGMLIKDVVLWSSIILCYVENGEASEGLDFFRMMLSQGVEPDSVTMLSVAEACSELGFLSSKVSSWSCCDKGNRK</sequence>
<dbReference type="PANTHER" id="PTHR47926">
    <property type="entry name" value="PENTATRICOPEPTIDE REPEAT-CONTAINING PROTEIN"/>
    <property type="match status" value="1"/>
</dbReference>
<dbReference type="EMBL" id="RXIC02000025">
    <property type="protein sequence ID" value="KAB1208074.1"/>
    <property type="molecule type" value="Genomic_DNA"/>
</dbReference>
<dbReference type="Gene3D" id="1.25.40.10">
    <property type="entry name" value="Tetratricopeptide repeat domain"/>
    <property type="match status" value="2"/>
</dbReference>
<dbReference type="InterPro" id="IPR011990">
    <property type="entry name" value="TPR-like_helical_dom_sf"/>
</dbReference>
<dbReference type="Pfam" id="PF01535">
    <property type="entry name" value="PPR"/>
    <property type="match status" value="1"/>
</dbReference>
<evidence type="ECO:0000313" key="3">
    <source>
        <dbReference type="EMBL" id="KAB1208074.1"/>
    </source>
</evidence>
<evidence type="ECO:0000256" key="2">
    <source>
        <dbReference type="PROSITE-ProRule" id="PRU00708"/>
    </source>
</evidence>
<evidence type="ECO:0008006" key="5">
    <source>
        <dbReference type="Google" id="ProtNLM"/>
    </source>
</evidence>
<protein>
    <recommendedName>
        <fullName evidence="5">Pentatricopeptide repeat-containing protein</fullName>
    </recommendedName>
</protein>
<keyword evidence="4" id="KW-1185">Reference proteome</keyword>
<feature type="repeat" description="PPR" evidence="2">
    <location>
        <begin position="164"/>
        <end position="198"/>
    </location>
</feature>
<dbReference type="NCBIfam" id="TIGR00756">
    <property type="entry name" value="PPR"/>
    <property type="match status" value="1"/>
</dbReference>
<dbReference type="OrthoDB" id="185373at2759"/>
<comment type="caution">
    <text evidence="3">The sequence shown here is derived from an EMBL/GenBank/DDBJ whole genome shotgun (WGS) entry which is preliminary data.</text>
</comment>
<dbReference type="PROSITE" id="PS51375">
    <property type="entry name" value="PPR"/>
    <property type="match status" value="1"/>
</dbReference>
<dbReference type="GO" id="GO:0009451">
    <property type="term" value="P:RNA modification"/>
    <property type="evidence" value="ECO:0007669"/>
    <property type="project" value="InterPro"/>
</dbReference>
<dbReference type="GO" id="GO:0003723">
    <property type="term" value="F:RNA binding"/>
    <property type="evidence" value="ECO:0007669"/>
    <property type="project" value="InterPro"/>
</dbReference>
<reference evidence="3 4" key="1">
    <citation type="journal article" date="2019" name="Plant Biotechnol. J.">
        <title>The red bayberry genome and genetic basis of sex determination.</title>
        <authorList>
            <person name="Jia H.M."/>
            <person name="Jia H.J."/>
            <person name="Cai Q.L."/>
            <person name="Wang Y."/>
            <person name="Zhao H.B."/>
            <person name="Yang W.F."/>
            <person name="Wang G.Y."/>
            <person name="Li Y.H."/>
            <person name="Zhan D.L."/>
            <person name="Shen Y.T."/>
            <person name="Niu Q.F."/>
            <person name="Chang L."/>
            <person name="Qiu J."/>
            <person name="Zhao L."/>
            <person name="Xie H.B."/>
            <person name="Fu W.Y."/>
            <person name="Jin J."/>
            <person name="Li X.W."/>
            <person name="Jiao Y."/>
            <person name="Zhou C.C."/>
            <person name="Tu T."/>
            <person name="Chai C.Y."/>
            <person name="Gao J.L."/>
            <person name="Fan L.J."/>
            <person name="van de Weg E."/>
            <person name="Wang J.Y."/>
            <person name="Gao Z.S."/>
        </authorList>
    </citation>
    <scope>NUCLEOTIDE SEQUENCE [LARGE SCALE GENOMIC DNA]</scope>
    <source>
        <tissue evidence="3">Leaves</tissue>
    </source>
</reference>